<dbReference type="PANTHER" id="PTHR21058:SF0">
    <property type="entry name" value="6,7-DIMETHYL-8-RIBITYLLUMAZINE SYNTHASE"/>
    <property type="match status" value="1"/>
</dbReference>
<dbReference type="InterPro" id="IPR034964">
    <property type="entry name" value="LS"/>
</dbReference>
<sequence>MIQIEGDLLATELKIAFVVARFNEFVCERLLEGALDSFARHGGSQDKATVLRVPGAFELPLAAKKLAASGKFDAVVCLGAVIRGETSHYDYVCANASSGIASASLETGIPVSFGLLTTDTIEQAIERSGSKAGNQGRDATDCAIEMARLLKQISEA</sequence>
<keyword evidence="5" id="KW-0808">Transferase</keyword>
<dbReference type="AlphaFoldDB" id="A0A381NYP0"/>
<dbReference type="InterPro" id="IPR002180">
    <property type="entry name" value="LS/RS"/>
</dbReference>
<dbReference type="UniPathway" id="UPA00275">
    <property type="reaction ID" value="UER00404"/>
</dbReference>
<dbReference type="InterPro" id="IPR036467">
    <property type="entry name" value="LS/RS_sf"/>
</dbReference>
<evidence type="ECO:0000256" key="6">
    <source>
        <dbReference type="ARBA" id="ARBA00048785"/>
    </source>
</evidence>
<dbReference type="HAMAP" id="MF_00178">
    <property type="entry name" value="Lumazine_synth"/>
    <property type="match status" value="1"/>
</dbReference>
<dbReference type="EMBL" id="UINC01000694">
    <property type="protein sequence ID" value="SUZ59710.1"/>
    <property type="molecule type" value="Genomic_DNA"/>
</dbReference>
<dbReference type="SUPFAM" id="SSF52121">
    <property type="entry name" value="Lumazine synthase"/>
    <property type="match status" value="1"/>
</dbReference>
<dbReference type="Pfam" id="PF00885">
    <property type="entry name" value="DMRL_synthase"/>
    <property type="match status" value="1"/>
</dbReference>
<gene>
    <name evidence="7" type="ORF">METZ01_LOCUS12564</name>
</gene>
<dbReference type="PANTHER" id="PTHR21058">
    <property type="entry name" value="6,7-DIMETHYL-8-RIBITYLLUMAZINE SYNTHASE DMRL SYNTHASE LUMAZINE SYNTHASE"/>
    <property type="match status" value="1"/>
</dbReference>
<dbReference type="GO" id="GO:0009349">
    <property type="term" value="C:riboflavin synthase complex"/>
    <property type="evidence" value="ECO:0007669"/>
    <property type="project" value="InterPro"/>
</dbReference>
<dbReference type="NCBIfam" id="TIGR00114">
    <property type="entry name" value="lumazine-synth"/>
    <property type="match status" value="1"/>
</dbReference>
<dbReference type="GO" id="GO:0000906">
    <property type="term" value="F:6,7-dimethyl-8-ribityllumazine synthase activity"/>
    <property type="evidence" value="ECO:0007669"/>
    <property type="project" value="UniProtKB-EC"/>
</dbReference>
<evidence type="ECO:0000256" key="3">
    <source>
        <dbReference type="ARBA" id="ARBA00012664"/>
    </source>
</evidence>
<organism evidence="7">
    <name type="scientific">marine metagenome</name>
    <dbReference type="NCBI Taxonomy" id="408172"/>
    <lineage>
        <taxon>unclassified sequences</taxon>
        <taxon>metagenomes</taxon>
        <taxon>ecological metagenomes</taxon>
    </lineage>
</organism>
<accession>A0A381NYP0</accession>
<comment type="pathway">
    <text evidence="1">Cofactor biosynthesis; riboflavin biosynthesis; riboflavin from 2-hydroxy-3-oxobutyl phosphate and 5-amino-6-(D-ribitylamino)uracil: step 1/2.</text>
</comment>
<name>A0A381NYP0_9ZZZZ</name>
<comment type="similarity">
    <text evidence="2">Belongs to the DMRL synthase family.</text>
</comment>
<reference evidence="7" key="1">
    <citation type="submission" date="2018-05" db="EMBL/GenBank/DDBJ databases">
        <authorList>
            <person name="Lanie J.A."/>
            <person name="Ng W.-L."/>
            <person name="Kazmierczak K.M."/>
            <person name="Andrzejewski T.M."/>
            <person name="Davidsen T.M."/>
            <person name="Wayne K.J."/>
            <person name="Tettelin H."/>
            <person name="Glass J.I."/>
            <person name="Rusch D."/>
            <person name="Podicherti R."/>
            <person name="Tsui H.-C.T."/>
            <person name="Winkler M.E."/>
        </authorList>
    </citation>
    <scope>NUCLEOTIDE SEQUENCE</scope>
</reference>
<evidence type="ECO:0000256" key="4">
    <source>
        <dbReference type="ARBA" id="ARBA00022619"/>
    </source>
</evidence>
<protein>
    <recommendedName>
        <fullName evidence="3">6,7-dimethyl-8-ribityllumazine synthase</fullName>
        <ecNumber evidence="3">2.5.1.78</ecNumber>
    </recommendedName>
</protein>
<dbReference type="Gene3D" id="3.40.50.960">
    <property type="entry name" value="Lumazine/riboflavin synthase"/>
    <property type="match status" value="1"/>
</dbReference>
<evidence type="ECO:0000256" key="2">
    <source>
        <dbReference type="ARBA" id="ARBA00007424"/>
    </source>
</evidence>
<dbReference type="GO" id="GO:0009231">
    <property type="term" value="P:riboflavin biosynthetic process"/>
    <property type="evidence" value="ECO:0007669"/>
    <property type="project" value="UniProtKB-UniPathway"/>
</dbReference>
<keyword evidence="4" id="KW-0686">Riboflavin biosynthesis</keyword>
<evidence type="ECO:0000256" key="1">
    <source>
        <dbReference type="ARBA" id="ARBA00004917"/>
    </source>
</evidence>
<proteinExistence type="inferred from homology"/>
<dbReference type="CDD" id="cd09209">
    <property type="entry name" value="Lumazine_synthase-I"/>
    <property type="match status" value="1"/>
</dbReference>
<dbReference type="EC" id="2.5.1.78" evidence="3"/>
<dbReference type="GO" id="GO:0005829">
    <property type="term" value="C:cytosol"/>
    <property type="evidence" value="ECO:0007669"/>
    <property type="project" value="TreeGrafter"/>
</dbReference>
<evidence type="ECO:0000313" key="7">
    <source>
        <dbReference type="EMBL" id="SUZ59710.1"/>
    </source>
</evidence>
<comment type="catalytic activity">
    <reaction evidence="6">
        <text>(2S)-2-hydroxy-3-oxobutyl phosphate + 5-amino-6-(D-ribitylamino)uracil = 6,7-dimethyl-8-(1-D-ribityl)lumazine + phosphate + 2 H2O + H(+)</text>
        <dbReference type="Rhea" id="RHEA:26152"/>
        <dbReference type="ChEBI" id="CHEBI:15377"/>
        <dbReference type="ChEBI" id="CHEBI:15378"/>
        <dbReference type="ChEBI" id="CHEBI:15934"/>
        <dbReference type="ChEBI" id="CHEBI:43474"/>
        <dbReference type="ChEBI" id="CHEBI:58201"/>
        <dbReference type="ChEBI" id="CHEBI:58830"/>
        <dbReference type="EC" id="2.5.1.78"/>
    </reaction>
</comment>
<dbReference type="FunFam" id="3.40.50.960:FF:000001">
    <property type="entry name" value="6,7-dimethyl-8-ribityllumazine synthase"/>
    <property type="match status" value="1"/>
</dbReference>
<dbReference type="NCBIfam" id="NF000812">
    <property type="entry name" value="PRK00061.1-4"/>
    <property type="match status" value="1"/>
</dbReference>
<evidence type="ECO:0000256" key="5">
    <source>
        <dbReference type="ARBA" id="ARBA00022679"/>
    </source>
</evidence>